<dbReference type="RefSeq" id="WP_344794713.1">
    <property type="nucleotide sequence ID" value="NZ_BAABBN010000004.1"/>
</dbReference>
<keyword evidence="9" id="KW-1185">Reference proteome</keyword>
<organism evidence="8 9">
    <name type="scientific">Litoribacillus peritrichatus</name>
    <dbReference type="NCBI Taxonomy" id="718191"/>
    <lineage>
        <taxon>Bacteria</taxon>
        <taxon>Pseudomonadati</taxon>
        <taxon>Pseudomonadota</taxon>
        <taxon>Gammaproteobacteria</taxon>
        <taxon>Oceanospirillales</taxon>
        <taxon>Oceanospirillaceae</taxon>
        <taxon>Litoribacillus</taxon>
    </lineage>
</organism>
<dbReference type="Gene3D" id="3.90.79.10">
    <property type="entry name" value="Nucleoside Triphosphate Pyrophosphohydrolase"/>
    <property type="match status" value="1"/>
</dbReference>
<evidence type="ECO:0000256" key="4">
    <source>
        <dbReference type="ARBA" id="ARBA00022801"/>
    </source>
</evidence>
<comment type="cofactor">
    <cofactor evidence="2">
        <name>Mg(2+)</name>
        <dbReference type="ChEBI" id="CHEBI:18420"/>
    </cofactor>
</comment>
<accession>A0ABP7M0K9</accession>
<sequence length="205" mass="23002">MSELNLSPELCQRLASHTPSDMALDLPEAAVLVAVTNSPDEPEVILTRRAKHMNSHAGQVAFPGGKKDETDIDLYSTALREAEEEIALPRNTVKPIGRLSQVVSRQGILVTPFIASVSSNVELIPNKEELDAIFNVPLSFFLENLPDRYDRIRHPKGSLYIPCFFYDDYEIWGLSSLILVELLNVGFDADYDVWSKPEAVEIRYL</sequence>
<keyword evidence="6" id="KW-0464">Manganese</keyword>
<dbReference type="NCBIfam" id="NF007980">
    <property type="entry name" value="PRK10707.1"/>
    <property type="match status" value="1"/>
</dbReference>
<keyword evidence="5" id="KW-0460">Magnesium</keyword>
<dbReference type="InterPro" id="IPR045121">
    <property type="entry name" value="CoAse"/>
</dbReference>
<dbReference type="Pfam" id="PF00293">
    <property type="entry name" value="NUDIX"/>
    <property type="match status" value="1"/>
</dbReference>
<proteinExistence type="predicted"/>
<dbReference type="SUPFAM" id="SSF55811">
    <property type="entry name" value="Nudix"/>
    <property type="match status" value="1"/>
</dbReference>
<keyword evidence="4" id="KW-0378">Hydrolase</keyword>
<dbReference type="Proteomes" id="UP001501565">
    <property type="component" value="Unassembled WGS sequence"/>
</dbReference>
<gene>
    <name evidence="8" type="ORF">GCM10022277_02820</name>
</gene>
<dbReference type="PROSITE" id="PS51462">
    <property type="entry name" value="NUDIX"/>
    <property type="match status" value="1"/>
</dbReference>
<dbReference type="InterPro" id="IPR015797">
    <property type="entry name" value="NUDIX_hydrolase-like_dom_sf"/>
</dbReference>
<dbReference type="EMBL" id="BAABBN010000004">
    <property type="protein sequence ID" value="GAA3911627.1"/>
    <property type="molecule type" value="Genomic_DNA"/>
</dbReference>
<comment type="caution">
    <text evidence="8">The sequence shown here is derived from an EMBL/GenBank/DDBJ whole genome shotgun (WGS) entry which is preliminary data.</text>
</comment>
<dbReference type="CDD" id="cd03426">
    <property type="entry name" value="NUDIX_CoAse_Nudt7"/>
    <property type="match status" value="1"/>
</dbReference>
<dbReference type="PANTHER" id="PTHR12992:SF11">
    <property type="entry name" value="MITOCHONDRIAL COENZYME A DIPHOSPHATASE NUDT8"/>
    <property type="match status" value="1"/>
</dbReference>
<evidence type="ECO:0000256" key="5">
    <source>
        <dbReference type="ARBA" id="ARBA00022842"/>
    </source>
</evidence>
<evidence type="ECO:0000313" key="8">
    <source>
        <dbReference type="EMBL" id="GAA3911627.1"/>
    </source>
</evidence>
<evidence type="ECO:0000256" key="1">
    <source>
        <dbReference type="ARBA" id="ARBA00001936"/>
    </source>
</evidence>
<evidence type="ECO:0000256" key="2">
    <source>
        <dbReference type="ARBA" id="ARBA00001946"/>
    </source>
</evidence>
<keyword evidence="3" id="KW-0479">Metal-binding</keyword>
<feature type="domain" description="Nudix hydrolase" evidence="7">
    <location>
        <begin position="26"/>
        <end position="159"/>
    </location>
</feature>
<evidence type="ECO:0000256" key="6">
    <source>
        <dbReference type="ARBA" id="ARBA00023211"/>
    </source>
</evidence>
<protein>
    <submittedName>
        <fullName evidence="8">CoA pyrophosphatase</fullName>
    </submittedName>
</protein>
<reference evidence="9" key="1">
    <citation type="journal article" date="2019" name="Int. J. Syst. Evol. Microbiol.">
        <title>The Global Catalogue of Microorganisms (GCM) 10K type strain sequencing project: providing services to taxonomists for standard genome sequencing and annotation.</title>
        <authorList>
            <consortium name="The Broad Institute Genomics Platform"/>
            <consortium name="The Broad Institute Genome Sequencing Center for Infectious Disease"/>
            <person name="Wu L."/>
            <person name="Ma J."/>
        </authorList>
    </citation>
    <scope>NUCLEOTIDE SEQUENCE [LARGE SCALE GENOMIC DNA]</scope>
    <source>
        <strain evidence="9">JCM 17551</strain>
    </source>
</reference>
<dbReference type="PANTHER" id="PTHR12992">
    <property type="entry name" value="NUDIX HYDROLASE"/>
    <property type="match status" value="1"/>
</dbReference>
<evidence type="ECO:0000313" key="9">
    <source>
        <dbReference type="Proteomes" id="UP001501565"/>
    </source>
</evidence>
<evidence type="ECO:0000259" key="7">
    <source>
        <dbReference type="PROSITE" id="PS51462"/>
    </source>
</evidence>
<comment type="cofactor">
    <cofactor evidence="1">
        <name>Mn(2+)</name>
        <dbReference type="ChEBI" id="CHEBI:29035"/>
    </cofactor>
</comment>
<name>A0ABP7M0K9_9GAMM</name>
<evidence type="ECO:0000256" key="3">
    <source>
        <dbReference type="ARBA" id="ARBA00022723"/>
    </source>
</evidence>
<dbReference type="InterPro" id="IPR000086">
    <property type="entry name" value="NUDIX_hydrolase_dom"/>
</dbReference>